<reference evidence="1 2" key="1">
    <citation type="submission" date="2017-05" db="EMBL/GenBank/DDBJ databases">
        <authorList>
            <person name="Varghese N."/>
            <person name="Submissions S."/>
        </authorList>
    </citation>
    <scope>NUCLEOTIDE SEQUENCE [LARGE SCALE GENOMIC DNA]</scope>
    <source>
        <strain evidence="1 2">DSM 100094</strain>
    </source>
</reference>
<dbReference type="OrthoDB" id="7692308at2"/>
<protein>
    <recommendedName>
        <fullName evidence="3">DUF1376 domain-containing protein</fullName>
    </recommendedName>
</protein>
<sequence length="219" mass="24732">MNPSDARDDTPEIVGEFWAYPLRHGDRLQSYDWMPLYVERLLSSRFVARMIYQERRQDIGTALLLWSASMKQDPAGTLPDDDIELAQLARFGADVDGWREARAGALYGWRAAHIDDAPPGALPRLGHPVIAEIAQEQFKRKRGRERGREVASWATAKSRVRSKLRDAKHARIAENDFAVEQIAEWLRDNDLYVTTENVRVAMETVMGAPKVVSMNGGGV</sequence>
<dbReference type="EMBL" id="FXTK01000005">
    <property type="protein sequence ID" value="SMO63947.1"/>
    <property type="molecule type" value="Genomic_DNA"/>
</dbReference>
<dbReference type="RefSeq" id="WP_142662768.1">
    <property type="nucleotide sequence ID" value="NZ_FXTK01000005.1"/>
</dbReference>
<gene>
    <name evidence="1" type="ORF">SAMN06265221_105231</name>
</gene>
<keyword evidence="2" id="KW-1185">Reference proteome</keyword>
<name>A0A521CWY5_9RHOB</name>
<dbReference type="AlphaFoldDB" id="A0A521CWY5"/>
<evidence type="ECO:0008006" key="3">
    <source>
        <dbReference type="Google" id="ProtNLM"/>
    </source>
</evidence>
<evidence type="ECO:0000313" key="2">
    <source>
        <dbReference type="Proteomes" id="UP000319014"/>
    </source>
</evidence>
<organism evidence="1 2">
    <name type="scientific">Paracoccus laeviglucosivorans</name>
    <dbReference type="NCBI Taxonomy" id="1197861"/>
    <lineage>
        <taxon>Bacteria</taxon>
        <taxon>Pseudomonadati</taxon>
        <taxon>Pseudomonadota</taxon>
        <taxon>Alphaproteobacteria</taxon>
        <taxon>Rhodobacterales</taxon>
        <taxon>Paracoccaceae</taxon>
        <taxon>Paracoccus</taxon>
    </lineage>
</organism>
<accession>A0A521CWY5</accession>
<evidence type="ECO:0000313" key="1">
    <source>
        <dbReference type="EMBL" id="SMO63947.1"/>
    </source>
</evidence>
<proteinExistence type="predicted"/>
<dbReference type="Proteomes" id="UP000319014">
    <property type="component" value="Unassembled WGS sequence"/>
</dbReference>